<name>A0A399RSZ8_9BACT</name>
<dbReference type="GO" id="GO:0010411">
    <property type="term" value="P:xyloglucan metabolic process"/>
    <property type="evidence" value="ECO:0007669"/>
    <property type="project" value="TreeGrafter"/>
</dbReference>
<keyword evidence="5" id="KW-1185">Reference proteome</keyword>
<comment type="caution">
    <text evidence="4">The sequence shown here is derived from an EMBL/GenBank/DDBJ whole genome shotgun (WGS) entry which is preliminary data.</text>
</comment>
<evidence type="ECO:0000313" key="4">
    <source>
        <dbReference type="EMBL" id="RIJ33463.1"/>
    </source>
</evidence>
<reference evidence="5" key="1">
    <citation type="submission" date="2018-08" db="EMBL/GenBank/DDBJ databases">
        <title>Mucilaginibacter sp. MYSH2.</title>
        <authorList>
            <person name="Seo T."/>
        </authorList>
    </citation>
    <scope>NUCLEOTIDE SEQUENCE [LARGE SCALE GENOMIC DNA]</scope>
    <source>
        <strain evidence="5">KIRAN</strain>
    </source>
</reference>
<dbReference type="SUPFAM" id="SSF110296">
    <property type="entry name" value="Oligoxyloglucan reducing end-specific cellobiohydrolase"/>
    <property type="match status" value="2"/>
</dbReference>
<feature type="signal peptide" evidence="2">
    <location>
        <begin position="1"/>
        <end position="20"/>
    </location>
</feature>
<protein>
    <submittedName>
        <fullName evidence="4">Glycosyl hydrolase</fullName>
    </submittedName>
</protein>
<dbReference type="CDD" id="cd15482">
    <property type="entry name" value="Sialidase_non-viral"/>
    <property type="match status" value="1"/>
</dbReference>
<dbReference type="InterPro" id="IPR031778">
    <property type="entry name" value="Sortilin_N"/>
</dbReference>
<dbReference type="RefSeq" id="WP_119433628.1">
    <property type="nucleotide sequence ID" value="NZ_QWGE01000007.1"/>
</dbReference>
<proteinExistence type="predicted"/>
<dbReference type="GO" id="GO:0016787">
    <property type="term" value="F:hydrolase activity"/>
    <property type="evidence" value="ECO:0007669"/>
    <property type="project" value="UniProtKB-KW"/>
</dbReference>
<dbReference type="PANTHER" id="PTHR43739:SF5">
    <property type="entry name" value="EXO-ALPHA-SIALIDASE"/>
    <property type="match status" value="1"/>
</dbReference>
<dbReference type="EMBL" id="QWGE01000007">
    <property type="protein sequence ID" value="RIJ33463.1"/>
    <property type="molecule type" value="Genomic_DNA"/>
</dbReference>
<sequence>MKSILTLIFLIGLVWQPLDAAAQRNKKKSKAGTSKASAAEPEFYKAMEWRNIGPYRGGRSVAITGVPTKPNTFYAGYTGGGLWKTTDSGSSWKNISDGYFTSSSIGAIDVATNDPNVIYVGTGEAAVRGVMTVHGDGVYKSTDGGSTWKNIGLNNTRQISKVRIDPKNANIVYVAAQGSPYGANKERGIYRTKDGGKNWELVLHVDENTGASDLSMDVTNPNVLYAAFWQHRRYPWKVESGGPGSAIYKSTDGGDTWNKLENGLPKLMGKIGVAVSPANPQRVWAIVEAEDGGLFRSDDGGSTWANINKDRTLRARSWYYMHVFADPVDENKVYVMNAPFMKSLDGGKNFTRLETPHGDNHFLWINPLQPHIWANANDGGGNISHNSGETWSTQQNQPTAQFYRVNADNKFPYTVYGGQQDNSTVAIPNAHPGPGIPWSAFYPVGGCESAYVAFNPDDPNYIYAGCYQGIISEWNAETKSTQDVMAYPFLGLGSKPLDQKYRFNWNAPIIVSKFDPSVIYHAGNVVLRSKNRGQSWEEISPDLTRNKPEFLENGGGPITNEGAGGEIYQTIYYLIESPHDPQVLWAGSDDGLVHVTKDGGKSWQQVTPKGLTSTTLINAIEVSPHEPNTVYLAVNDYKSNDFTPHVFKTTDAGKSWKRMVNGIKAEHFTRVVREDPKRKDLLYLGTESGMYVSFNGGEAWEQFQSNLPITPILDLKVHQDDLIAATGGRAFWILDDLTPLHAQQSQLTSSDVVLLKPADAIRADFVQSKKAAESLLGENPPHGALFHFTVNKAVDTTALKLEIFDTNGHLIRTLSSKAESEKDKIKVTQGLNRVLWDLNIQAAKRPDGLLAGFGEGTYRAVPGKYKVKLSYGGKTLEEDFAVKGDPRYQVPAMAYADQAKMLEAIQNNLTEIYQYVNNIRLVRKQVNLVKEIVQNTNKNEALLAYADSMIKQTEAMEKLLVQPQQQTFQDVINFDNKLDNHFIHLNGLVDEVVPPVTSGQKQRFQDLQAQWLAAKSKIDLFMKEDVKRFHEKLQQQNVTLIGLMN</sequence>
<feature type="domain" description="Sortilin N-terminal" evidence="3">
    <location>
        <begin position="138"/>
        <end position="263"/>
    </location>
</feature>
<organism evidence="4 5">
    <name type="scientific">Pontibacter oryzae</name>
    <dbReference type="NCBI Taxonomy" id="2304593"/>
    <lineage>
        <taxon>Bacteria</taxon>
        <taxon>Pseudomonadati</taxon>
        <taxon>Bacteroidota</taxon>
        <taxon>Cytophagia</taxon>
        <taxon>Cytophagales</taxon>
        <taxon>Hymenobacteraceae</taxon>
        <taxon>Pontibacter</taxon>
    </lineage>
</organism>
<keyword evidence="1" id="KW-0677">Repeat</keyword>
<keyword evidence="4" id="KW-0378">Hydrolase</keyword>
<dbReference type="Proteomes" id="UP000266005">
    <property type="component" value="Unassembled WGS sequence"/>
</dbReference>
<dbReference type="PANTHER" id="PTHR43739">
    <property type="entry name" value="XYLOGLUCANASE (EUROFUNG)"/>
    <property type="match status" value="1"/>
</dbReference>
<dbReference type="Gene3D" id="2.130.10.10">
    <property type="entry name" value="YVTN repeat-like/Quinoprotein amine dehydrogenase"/>
    <property type="match status" value="4"/>
</dbReference>
<evidence type="ECO:0000256" key="2">
    <source>
        <dbReference type="SAM" id="SignalP"/>
    </source>
</evidence>
<evidence type="ECO:0000313" key="5">
    <source>
        <dbReference type="Proteomes" id="UP000266005"/>
    </source>
</evidence>
<feature type="chain" id="PRO_5017214997" evidence="2">
    <location>
        <begin position="21"/>
        <end position="1045"/>
    </location>
</feature>
<dbReference type="Pfam" id="PF15902">
    <property type="entry name" value="Sortilin-Vps10"/>
    <property type="match status" value="1"/>
</dbReference>
<dbReference type="InterPro" id="IPR052025">
    <property type="entry name" value="Xyloglucanase_GH74"/>
</dbReference>
<keyword evidence="2" id="KW-0732">Signal</keyword>
<evidence type="ECO:0000259" key="3">
    <source>
        <dbReference type="Pfam" id="PF15902"/>
    </source>
</evidence>
<accession>A0A399RSZ8</accession>
<evidence type="ECO:0000256" key="1">
    <source>
        <dbReference type="ARBA" id="ARBA00022737"/>
    </source>
</evidence>
<dbReference type="OrthoDB" id="9757809at2"/>
<gene>
    <name evidence="4" type="ORF">D1627_17775</name>
</gene>
<dbReference type="AlphaFoldDB" id="A0A399RSZ8"/>
<dbReference type="InterPro" id="IPR015943">
    <property type="entry name" value="WD40/YVTN_repeat-like_dom_sf"/>
</dbReference>